<feature type="compositionally biased region" description="Basic and acidic residues" evidence="1">
    <location>
        <begin position="141"/>
        <end position="164"/>
    </location>
</feature>
<dbReference type="PANTHER" id="PTHR31973:SF195">
    <property type="entry name" value="MUDR FAMILY TRANSPOSASE"/>
    <property type="match status" value="1"/>
</dbReference>
<dbReference type="EMBL" id="CP144750">
    <property type="protein sequence ID" value="WVZ82437.1"/>
    <property type="molecule type" value="Genomic_DNA"/>
</dbReference>
<protein>
    <recommendedName>
        <fullName evidence="6">Transposase MuDR plant domain-containing protein</fullName>
    </recommendedName>
</protein>
<feature type="region of interest" description="Disordered" evidence="1">
    <location>
        <begin position="128"/>
        <end position="179"/>
    </location>
</feature>
<keyword evidence="5" id="KW-1185">Reference proteome</keyword>
<feature type="non-terminal residue" evidence="4">
    <location>
        <position position="452"/>
    </location>
</feature>
<dbReference type="Pfam" id="PF09322">
    <property type="entry name" value="DUF1979"/>
    <property type="match status" value="1"/>
</dbReference>
<reference evidence="4 5" key="1">
    <citation type="submission" date="2024-02" db="EMBL/GenBank/DDBJ databases">
        <title>High-quality chromosome-scale genome assembly of Pensacola bahiagrass (Paspalum notatum Flugge var. saurae).</title>
        <authorList>
            <person name="Vega J.M."/>
            <person name="Podio M."/>
            <person name="Orjuela J."/>
            <person name="Siena L.A."/>
            <person name="Pessino S.C."/>
            <person name="Combes M.C."/>
            <person name="Mariac C."/>
            <person name="Albertini E."/>
            <person name="Pupilli F."/>
            <person name="Ortiz J.P.A."/>
            <person name="Leblanc O."/>
        </authorList>
    </citation>
    <scope>NUCLEOTIDE SEQUENCE [LARGE SCALE GENOMIC DNA]</scope>
    <source>
        <strain evidence="4">R1</strain>
        <tissue evidence="4">Leaf</tissue>
    </source>
</reference>
<feature type="domain" description="Transposase MuDR plant" evidence="2">
    <location>
        <begin position="206"/>
        <end position="263"/>
    </location>
</feature>
<accession>A0AAQ3X1V5</accession>
<dbReference type="Proteomes" id="UP001341281">
    <property type="component" value="Chromosome 06"/>
</dbReference>
<dbReference type="PANTHER" id="PTHR31973">
    <property type="entry name" value="POLYPROTEIN, PUTATIVE-RELATED"/>
    <property type="match status" value="1"/>
</dbReference>
<organism evidence="4 5">
    <name type="scientific">Paspalum notatum var. saurae</name>
    <dbReference type="NCBI Taxonomy" id="547442"/>
    <lineage>
        <taxon>Eukaryota</taxon>
        <taxon>Viridiplantae</taxon>
        <taxon>Streptophyta</taxon>
        <taxon>Embryophyta</taxon>
        <taxon>Tracheophyta</taxon>
        <taxon>Spermatophyta</taxon>
        <taxon>Magnoliopsida</taxon>
        <taxon>Liliopsida</taxon>
        <taxon>Poales</taxon>
        <taxon>Poaceae</taxon>
        <taxon>PACMAD clade</taxon>
        <taxon>Panicoideae</taxon>
        <taxon>Andropogonodae</taxon>
        <taxon>Paspaleae</taxon>
        <taxon>Paspalinae</taxon>
        <taxon>Paspalum</taxon>
    </lineage>
</organism>
<evidence type="ECO:0000259" key="3">
    <source>
        <dbReference type="Pfam" id="PF09322"/>
    </source>
</evidence>
<evidence type="ECO:0000313" key="4">
    <source>
        <dbReference type="EMBL" id="WVZ82437.1"/>
    </source>
</evidence>
<evidence type="ECO:0008006" key="6">
    <source>
        <dbReference type="Google" id="ProtNLM"/>
    </source>
</evidence>
<dbReference type="InterPro" id="IPR015401">
    <property type="entry name" value="Transposase_MuDR_N"/>
</dbReference>
<proteinExistence type="predicted"/>
<feature type="domain" description="Transposase MuDR N-terminal" evidence="3">
    <location>
        <begin position="2"/>
        <end position="58"/>
    </location>
</feature>
<sequence>VMSEKTYFQIYYGQGEIRYGQFGVDLSGFRSVTKGLDRATERPFRSVYNWFMKCFKLDADECELHISAIIPPSGRGLLMLARGVVYLRVLFVQAYEKVIVEAQTTHVYDEATIVEQVVENNVNEVNEIGDDDQAEGSQPVREPRGEVWLNEMRREDTEGDVRGDEDSDNDDDRPVQVPSQWNNYDHSQLLVNEGETVPWEYSENEVSVGAIYHSKIELKEAVQRWAAKSLKKEFRVVKSSPQVYDVKCIRDDCPFRVHAYMEKYDTFWSVSRIEHHTCILEELEVQHRNLTADFVAQHMYSKIVNNPGYEPKSIINSIEDDFQYKISYSKAYRAKQKALEMRWGTYEASYHNLPRVLHTLCQRNPGSYFEIKHYNLPEDPTKRVLQRAFFALAACINAFQICRPVLCIDGTFLTREVQGHHVDCHCGGWICRRHNPERIATELPGRHPVHKE</sequence>
<evidence type="ECO:0000259" key="2">
    <source>
        <dbReference type="Pfam" id="PF03108"/>
    </source>
</evidence>
<gene>
    <name evidence="4" type="ORF">U9M48_029701</name>
</gene>
<dbReference type="AlphaFoldDB" id="A0AAQ3X1V5"/>
<dbReference type="Pfam" id="PF03108">
    <property type="entry name" value="DBD_Tnp_Mut"/>
    <property type="match status" value="1"/>
</dbReference>
<evidence type="ECO:0000256" key="1">
    <source>
        <dbReference type="SAM" id="MobiDB-lite"/>
    </source>
</evidence>
<name>A0AAQ3X1V5_PASNO</name>
<evidence type="ECO:0000313" key="5">
    <source>
        <dbReference type="Proteomes" id="UP001341281"/>
    </source>
</evidence>
<dbReference type="InterPro" id="IPR004332">
    <property type="entry name" value="Transposase_MuDR"/>
</dbReference>